<evidence type="ECO:0000313" key="1">
    <source>
        <dbReference type="EMBL" id="KKM01531.1"/>
    </source>
</evidence>
<reference evidence="1" key="1">
    <citation type="journal article" date="2015" name="Nature">
        <title>Complex archaea that bridge the gap between prokaryotes and eukaryotes.</title>
        <authorList>
            <person name="Spang A."/>
            <person name="Saw J.H."/>
            <person name="Jorgensen S.L."/>
            <person name="Zaremba-Niedzwiedzka K."/>
            <person name="Martijn J."/>
            <person name="Lind A.E."/>
            <person name="van Eijk R."/>
            <person name="Schleper C."/>
            <person name="Guy L."/>
            <person name="Ettema T.J."/>
        </authorList>
    </citation>
    <scope>NUCLEOTIDE SEQUENCE</scope>
</reference>
<sequence length="74" mass="8632">MSDDHIYWGKFTRDDILETDTGYHAELPAHCKCGLLNSWIKLDEFMSFWGCRVCWHKERRAGIKLVSKQEVGDG</sequence>
<protein>
    <submittedName>
        <fullName evidence="1">Uncharacterized protein</fullName>
    </submittedName>
</protein>
<accession>A0A0F9J6L2</accession>
<gene>
    <name evidence="1" type="ORF">LCGC14_1793540</name>
</gene>
<dbReference type="EMBL" id="LAZR01017174">
    <property type="protein sequence ID" value="KKM01531.1"/>
    <property type="molecule type" value="Genomic_DNA"/>
</dbReference>
<dbReference type="AlphaFoldDB" id="A0A0F9J6L2"/>
<name>A0A0F9J6L2_9ZZZZ</name>
<proteinExistence type="predicted"/>
<organism evidence="1">
    <name type="scientific">marine sediment metagenome</name>
    <dbReference type="NCBI Taxonomy" id="412755"/>
    <lineage>
        <taxon>unclassified sequences</taxon>
        <taxon>metagenomes</taxon>
        <taxon>ecological metagenomes</taxon>
    </lineage>
</organism>
<comment type="caution">
    <text evidence="1">The sequence shown here is derived from an EMBL/GenBank/DDBJ whole genome shotgun (WGS) entry which is preliminary data.</text>
</comment>